<dbReference type="Proteomes" id="UP000007089">
    <property type="component" value="Chromosome"/>
</dbReference>
<dbReference type="InterPro" id="IPR020945">
    <property type="entry name" value="DMSO/NO3_reduct_chaperone"/>
</dbReference>
<dbReference type="GO" id="GO:0051082">
    <property type="term" value="F:unfolded protein binding"/>
    <property type="evidence" value="ECO:0007669"/>
    <property type="project" value="InterPro"/>
</dbReference>
<dbReference type="RefSeq" id="WP_012633043.1">
    <property type="nucleotide sequence ID" value="NC_011891.1"/>
</dbReference>
<dbReference type="InterPro" id="IPR036411">
    <property type="entry name" value="TorD-like_sf"/>
</dbReference>
<reference evidence="2" key="1">
    <citation type="submission" date="2009-01" db="EMBL/GenBank/DDBJ databases">
        <title>Complete sequence of Anaeromyxobacter dehalogenans 2CP-1.</title>
        <authorList>
            <consortium name="US DOE Joint Genome Institute"/>
            <person name="Lucas S."/>
            <person name="Copeland A."/>
            <person name="Lapidus A."/>
            <person name="Glavina del Rio T."/>
            <person name="Dalin E."/>
            <person name="Tice H."/>
            <person name="Bruce D."/>
            <person name="Goodwin L."/>
            <person name="Pitluck S."/>
            <person name="Saunders E."/>
            <person name="Brettin T."/>
            <person name="Detter J.C."/>
            <person name="Han C."/>
            <person name="Larimer F."/>
            <person name="Land M."/>
            <person name="Hauser L."/>
            <person name="Kyrpides N."/>
            <person name="Ovchinnikova G."/>
            <person name="Beliaev A.S."/>
            <person name="Richardson P."/>
        </authorList>
    </citation>
    <scope>NUCLEOTIDE SEQUENCE</scope>
    <source>
        <strain evidence="2">2CP-1</strain>
    </source>
</reference>
<dbReference type="GO" id="GO:0051131">
    <property type="term" value="P:chaperone-mediated protein complex assembly"/>
    <property type="evidence" value="ECO:0007669"/>
    <property type="project" value="InterPro"/>
</dbReference>
<dbReference type="GO" id="GO:0042128">
    <property type="term" value="P:nitrate assimilation"/>
    <property type="evidence" value="ECO:0007669"/>
    <property type="project" value="UniProtKB-KW"/>
</dbReference>
<organism evidence="2 3">
    <name type="scientific">Anaeromyxobacter dehalogenans (strain ATCC BAA-258 / DSM 21875 / 2CP-1)</name>
    <dbReference type="NCBI Taxonomy" id="455488"/>
    <lineage>
        <taxon>Bacteria</taxon>
        <taxon>Pseudomonadati</taxon>
        <taxon>Myxococcota</taxon>
        <taxon>Myxococcia</taxon>
        <taxon>Myxococcales</taxon>
        <taxon>Cystobacterineae</taxon>
        <taxon>Anaeromyxobacteraceae</taxon>
        <taxon>Anaeromyxobacter</taxon>
    </lineage>
</organism>
<name>B8J6D8_ANAD2</name>
<dbReference type="KEGG" id="acp:A2cp1_1777"/>
<dbReference type="SUPFAM" id="SSF89155">
    <property type="entry name" value="TorD-like"/>
    <property type="match status" value="1"/>
</dbReference>
<evidence type="ECO:0000313" key="2">
    <source>
        <dbReference type="EMBL" id="ACL65119.1"/>
    </source>
</evidence>
<evidence type="ECO:0000313" key="3">
    <source>
        <dbReference type="Proteomes" id="UP000007089"/>
    </source>
</evidence>
<dbReference type="GO" id="GO:0016530">
    <property type="term" value="F:metallochaperone activity"/>
    <property type="evidence" value="ECO:0007669"/>
    <property type="project" value="TreeGrafter"/>
</dbReference>
<sequence>MERTHAELCRTLSALLSYPTGDAAALAHEARGLAGPGPAAAALGRFEGAAREAGREGLEELYTAAFDLRPACAPYLGAQLLAEDSPVRGPLLAKLAEVYAAEGYRPREELADHVAEVLGFLAVARPGPVRDDLVQDGLAPALDKMIHAFADRANPYRELLVAVRAVFAAPAAARPRGAEARP</sequence>
<dbReference type="EMBL" id="CP001359">
    <property type="protein sequence ID" value="ACL65119.1"/>
    <property type="molecule type" value="Genomic_DNA"/>
</dbReference>
<keyword evidence="1" id="KW-0534">Nitrate assimilation</keyword>
<keyword evidence="3" id="KW-1185">Reference proteome</keyword>
<dbReference type="PANTHER" id="PTHR43680">
    <property type="entry name" value="NITRATE REDUCTASE MOLYBDENUM COFACTOR ASSEMBLY CHAPERONE"/>
    <property type="match status" value="1"/>
</dbReference>
<dbReference type="HOGENOM" id="CLU_084469_2_0_7"/>
<gene>
    <name evidence="2" type="ordered locus">A2cp1_1777</name>
</gene>
<dbReference type="InterPro" id="IPR003765">
    <property type="entry name" value="NO3_reductase_chaperone_NarJ"/>
</dbReference>
<dbReference type="PANTHER" id="PTHR43680:SF2">
    <property type="entry name" value="NITRATE REDUCTASE MOLYBDENUM COFACTOR ASSEMBLY CHAPERONE NARJ"/>
    <property type="match status" value="1"/>
</dbReference>
<dbReference type="Pfam" id="PF02613">
    <property type="entry name" value="Nitrate_red_del"/>
    <property type="match status" value="1"/>
</dbReference>
<dbReference type="AlphaFoldDB" id="B8J6D8"/>
<proteinExistence type="predicted"/>
<accession>B8J6D8</accession>
<protein>
    <submittedName>
        <fullName evidence="2">Nitrate reductase molybdenum cofactor assembly chaperone</fullName>
    </submittedName>
</protein>
<evidence type="ECO:0000256" key="1">
    <source>
        <dbReference type="ARBA" id="ARBA00023063"/>
    </source>
</evidence>